<organism evidence="1 2">
    <name type="scientific">Lindgomyces ingoldianus</name>
    <dbReference type="NCBI Taxonomy" id="673940"/>
    <lineage>
        <taxon>Eukaryota</taxon>
        <taxon>Fungi</taxon>
        <taxon>Dikarya</taxon>
        <taxon>Ascomycota</taxon>
        <taxon>Pezizomycotina</taxon>
        <taxon>Dothideomycetes</taxon>
        <taxon>Pleosporomycetidae</taxon>
        <taxon>Pleosporales</taxon>
        <taxon>Lindgomycetaceae</taxon>
        <taxon>Lindgomyces</taxon>
    </lineage>
</organism>
<reference evidence="1" key="1">
    <citation type="journal article" date="2020" name="Stud. Mycol.">
        <title>101 Dothideomycetes genomes: a test case for predicting lifestyles and emergence of pathogens.</title>
        <authorList>
            <person name="Haridas S."/>
            <person name="Albert R."/>
            <person name="Binder M."/>
            <person name="Bloem J."/>
            <person name="Labutti K."/>
            <person name="Salamov A."/>
            <person name="Andreopoulos B."/>
            <person name="Baker S."/>
            <person name="Barry K."/>
            <person name="Bills G."/>
            <person name="Bluhm B."/>
            <person name="Cannon C."/>
            <person name="Castanera R."/>
            <person name="Culley D."/>
            <person name="Daum C."/>
            <person name="Ezra D."/>
            <person name="Gonzalez J."/>
            <person name="Henrissat B."/>
            <person name="Kuo A."/>
            <person name="Liang C."/>
            <person name="Lipzen A."/>
            <person name="Lutzoni F."/>
            <person name="Magnuson J."/>
            <person name="Mondo S."/>
            <person name="Nolan M."/>
            <person name="Ohm R."/>
            <person name="Pangilinan J."/>
            <person name="Park H.-J."/>
            <person name="Ramirez L."/>
            <person name="Alfaro M."/>
            <person name="Sun H."/>
            <person name="Tritt A."/>
            <person name="Yoshinaga Y."/>
            <person name="Zwiers L.-H."/>
            <person name="Turgeon B."/>
            <person name="Goodwin S."/>
            <person name="Spatafora J."/>
            <person name="Crous P."/>
            <person name="Grigoriev I."/>
        </authorList>
    </citation>
    <scope>NUCLEOTIDE SEQUENCE</scope>
    <source>
        <strain evidence="1">ATCC 200398</strain>
    </source>
</reference>
<dbReference type="EMBL" id="MU003507">
    <property type="protein sequence ID" value="KAF2470647.1"/>
    <property type="molecule type" value="Genomic_DNA"/>
</dbReference>
<evidence type="ECO:0000313" key="1">
    <source>
        <dbReference type="EMBL" id="KAF2470647.1"/>
    </source>
</evidence>
<evidence type="ECO:0000313" key="2">
    <source>
        <dbReference type="Proteomes" id="UP000799755"/>
    </source>
</evidence>
<gene>
    <name evidence="1" type="ORF">BDR25DRAFT_286772</name>
</gene>
<comment type="caution">
    <text evidence="1">The sequence shown here is derived from an EMBL/GenBank/DDBJ whole genome shotgun (WGS) entry which is preliminary data.</text>
</comment>
<sequence length="163" mass="18530">MEFNTKINGGHRGARKFWREMLPRIKYRNPSIPIEIIRHNDPAGPAKLYIYTTSLDPTPSNPPKPETTPQPTPTVASTITAAAPTYTIDIRMIQESQILTALIEATGARVIEATEQEKEEIRDMEEFKERSEKDRQEVREKFLAGRREEELLKLARGEVASVA</sequence>
<protein>
    <submittedName>
        <fullName evidence="1">Uncharacterized protein</fullName>
    </submittedName>
</protein>
<keyword evidence="2" id="KW-1185">Reference proteome</keyword>
<dbReference type="Proteomes" id="UP000799755">
    <property type="component" value="Unassembled WGS sequence"/>
</dbReference>
<proteinExistence type="predicted"/>
<accession>A0ACB6QX44</accession>
<name>A0ACB6QX44_9PLEO</name>